<evidence type="ECO:0000313" key="2">
    <source>
        <dbReference type="EMBL" id="THU72912.1"/>
    </source>
</evidence>
<comment type="caution">
    <text evidence="2">The sequence shown here is derived from an EMBL/GenBank/DDBJ whole genome shotgun (WGS) entry which is preliminary data.</text>
</comment>
<dbReference type="AlphaFoldDB" id="A0A4S8KCL8"/>
<organism evidence="2 3">
    <name type="scientific">Musa balbisiana</name>
    <name type="common">Banana</name>
    <dbReference type="NCBI Taxonomy" id="52838"/>
    <lineage>
        <taxon>Eukaryota</taxon>
        <taxon>Viridiplantae</taxon>
        <taxon>Streptophyta</taxon>
        <taxon>Embryophyta</taxon>
        <taxon>Tracheophyta</taxon>
        <taxon>Spermatophyta</taxon>
        <taxon>Magnoliopsida</taxon>
        <taxon>Liliopsida</taxon>
        <taxon>Zingiberales</taxon>
        <taxon>Musaceae</taxon>
        <taxon>Musa</taxon>
    </lineage>
</organism>
<proteinExistence type="predicted"/>
<gene>
    <name evidence="2" type="ORF">C4D60_Mb04t17230</name>
</gene>
<keyword evidence="3" id="KW-1185">Reference proteome</keyword>
<name>A0A4S8KCL8_MUSBA</name>
<sequence>MAIANITASAFIVIQMGCDNLFSFGSDNRSNGPPAAPGEERQLGRPRGAQRGGGRDPLGSAQQRPRRILLPSPDGSRSAFLALFTDSDMSGSVNFIVGVGLHLQDEVKASVPGRIRRKKV</sequence>
<evidence type="ECO:0000256" key="1">
    <source>
        <dbReference type="SAM" id="MobiDB-lite"/>
    </source>
</evidence>
<evidence type="ECO:0000313" key="3">
    <source>
        <dbReference type="Proteomes" id="UP000317650"/>
    </source>
</evidence>
<dbReference type="Proteomes" id="UP000317650">
    <property type="component" value="Chromosome 4"/>
</dbReference>
<accession>A0A4S8KCL8</accession>
<protein>
    <submittedName>
        <fullName evidence="2">Uncharacterized protein</fullName>
    </submittedName>
</protein>
<feature type="region of interest" description="Disordered" evidence="1">
    <location>
        <begin position="24"/>
        <end position="75"/>
    </location>
</feature>
<reference evidence="2 3" key="1">
    <citation type="journal article" date="2019" name="Nat. Plants">
        <title>Genome sequencing of Musa balbisiana reveals subgenome evolution and function divergence in polyploid bananas.</title>
        <authorList>
            <person name="Yao X."/>
        </authorList>
    </citation>
    <scope>NUCLEOTIDE SEQUENCE [LARGE SCALE GENOMIC DNA]</scope>
    <source>
        <strain evidence="3">cv. DH-PKW</strain>
        <tissue evidence="2">Leaves</tissue>
    </source>
</reference>
<dbReference type="EMBL" id="PYDT01000001">
    <property type="protein sequence ID" value="THU72912.1"/>
    <property type="molecule type" value="Genomic_DNA"/>
</dbReference>